<dbReference type="InterPro" id="IPR019559">
    <property type="entry name" value="Cullin_neddylation_domain"/>
</dbReference>
<evidence type="ECO:0000259" key="10">
    <source>
        <dbReference type="PROSITE" id="PS50069"/>
    </source>
</evidence>
<dbReference type="Gene3D" id="1.10.10.10">
    <property type="entry name" value="Winged helix-like DNA-binding domain superfamily/Winged helix DNA-binding domain"/>
    <property type="match status" value="1"/>
</dbReference>
<dbReference type="Pfam" id="PF10557">
    <property type="entry name" value="Cullin_Nedd8"/>
    <property type="match status" value="1"/>
</dbReference>
<dbReference type="Pfam" id="PF26557">
    <property type="entry name" value="Cullin_AB"/>
    <property type="match status" value="1"/>
</dbReference>
<keyword evidence="5" id="KW-0832">Ubl conjugation</keyword>
<dbReference type="InterPro" id="IPR016158">
    <property type="entry name" value="Cullin_homology"/>
</dbReference>
<comment type="similarity">
    <text evidence="3 7 8">Belongs to the cullin family.</text>
</comment>
<dbReference type="FunFam" id="1.20.1310.10:FF:000001">
    <property type="entry name" value="Cullin 3"/>
    <property type="match status" value="1"/>
</dbReference>
<dbReference type="InterPro" id="IPR036388">
    <property type="entry name" value="WH-like_DNA-bd_sf"/>
</dbReference>
<evidence type="ECO:0000256" key="6">
    <source>
        <dbReference type="ARBA" id="ARBA00023242"/>
    </source>
</evidence>
<keyword evidence="4" id="KW-1017">Isopeptide bond</keyword>
<dbReference type="GO" id="GO:0031461">
    <property type="term" value="C:cullin-RING ubiquitin ligase complex"/>
    <property type="evidence" value="ECO:0007669"/>
    <property type="project" value="InterPro"/>
</dbReference>
<evidence type="ECO:0000256" key="8">
    <source>
        <dbReference type="RuleBase" id="RU003829"/>
    </source>
</evidence>
<dbReference type="PROSITE" id="PS50069">
    <property type="entry name" value="CULLIN_2"/>
    <property type="match status" value="1"/>
</dbReference>
<feature type="domain" description="Cullin family profile" evidence="10">
    <location>
        <begin position="383"/>
        <end position="627"/>
    </location>
</feature>
<dbReference type="PROSITE" id="PS01256">
    <property type="entry name" value="CULLIN_1"/>
    <property type="match status" value="1"/>
</dbReference>
<evidence type="ECO:0000256" key="3">
    <source>
        <dbReference type="ARBA" id="ARBA00006019"/>
    </source>
</evidence>
<dbReference type="EMBL" id="CASHTH010003398">
    <property type="protein sequence ID" value="CAI8044483.1"/>
    <property type="molecule type" value="Genomic_DNA"/>
</dbReference>
<dbReference type="SUPFAM" id="SSF75632">
    <property type="entry name" value="Cullin homology domain"/>
    <property type="match status" value="1"/>
</dbReference>
<evidence type="ECO:0000313" key="11">
    <source>
        <dbReference type="EMBL" id="CAI8044483.1"/>
    </source>
</evidence>
<feature type="compositionally biased region" description="Basic and acidic residues" evidence="9">
    <location>
        <begin position="678"/>
        <end position="694"/>
    </location>
</feature>
<accession>A0AA35X3X8</accession>
<dbReference type="GO" id="GO:0000209">
    <property type="term" value="P:protein polyubiquitination"/>
    <property type="evidence" value="ECO:0007669"/>
    <property type="project" value="UniProtKB-ARBA"/>
</dbReference>
<dbReference type="InterPro" id="IPR036390">
    <property type="entry name" value="WH_DNA-bd_sf"/>
</dbReference>
<dbReference type="SUPFAM" id="SSF74788">
    <property type="entry name" value="Cullin repeat-like"/>
    <property type="match status" value="1"/>
</dbReference>
<dbReference type="Gene3D" id="3.30.230.130">
    <property type="entry name" value="Cullin, Chain C, Domain 2"/>
    <property type="match status" value="1"/>
</dbReference>
<evidence type="ECO:0000256" key="7">
    <source>
        <dbReference type="PROSITE-ProRule" id="PRU00330"/>
    </source>
</evidence>
<evidence type="ECO:0000256" key="1">
    <source>
        <dbReference type="ARBA" id="ARBA00004123"/>
    </source>
</evidence>
<dbReference type="FunFam" id="3.30.230.130:FF:000002">
    <property type="entry name" value="cullin-3 isoform X1"/>
    <property type="match status" value="1"/>
</dbReference>
<proteinExistence type="inferred from homology"/>
<dbReference type="FunFam" id="1.20.1310.10:FF:000006">
    <property type="entry name" value="Cullin 3"/>
    <property type="match status" value="1"/>
</dbReference>
<comment type="caution">
    <text evidence="11">The sequence shown here is derived from an EMBL/GenBank/DDBJ whole genome shotgun (WGS) entry which is preliminary data.</text>
</comment>
<dbReference type="GO" id="GO:0010468">
    <property type="term" value="P:regulation of gene expression"/>
    <property type="evidence" value="ECO:0007669"/>
    <property type="project" value="UniProtKB-ARBA"/>
</dbReference>
<dbReference type="InterPro" id="IPR016159">
    <property type="entry name" value="Cullin_repeat-like_dom_sf"/>
</dbReference>
<dbReference type="InterPro" id="IPR045093">
    <property type="entry name" value="Cullin"/>
</dbReference>
<dbReference type="GO" id="GO:0007165">
    <property type="term" value="P:signal transduction"/>
    <property type="evidence" value="ECO:0007669"/>
    <property type="project" value="UniProtKB-ARBA"/>
</dbReference>
<dbReference type="InterPro" id="IPR036317">
    <property type="entry name" value="Cullin_homology_sf"/>
</dbReference>
<dbReference type="GO" id="GO:0006950">
    <property type="term" value="P:response to stress"/>
    <property type="evidence" value="ECO:0007669"/>
    <property type="project" value="UniProtKB-ARBA"/>
</dbReference>
<feature type="region of interest" description="Disordered" evidence="9">
    <location>
        <begin position="673"/>
        <end position="694"/>
    </location>
</feature>
<name>A0AA35X3X8_GEOBA</name>
<gene>
    <name evidence="11" type="ORF">GBAR_LOCUS24672</name>
</gene>
<dbReference type="GO" id="GO:0031625">
    <property type="term" value="F:ubiquitin protein ligase binding"/>
    <property type="evidence" value="ECO:0007669"/>
    <property type="project" value="InterPro"/>
</dbReference>
<reference evidence="11" key="1">
    <citation type="submission" date="2023-03" db="EMBL/GenBank/DDBJ databases">
        <authorList>
            <person name="Steffen K."/>
            <person name="Cardenas P."/>
        </authorList>
    </citation>
    <scope>NUCLEOTIDE SEQUENCE</scope>
</reference>
<dbReference type="SUPFAM" id="SSF46785">
    <property type="entry name" value="Winged helix' DNA-binding domain"/>
    <property type="match status" value="1"/>
</dbReference>
<dbReference type="PANTHER" id="PTHR11932">
    <property type="entry name" value="CULLIN"/>
    <property type="match status" value="1"/>
</dbReference>
<dbReference type="InterPro" id="IPR059120">
    <property type="entry name" value="Cullin-like_AB"/>
</dbReference>
<dbReference type="InterPro" id="IPR001373">
    <property type="entry name" value="Cullin_N"/>
</dbReference>
<dbReference type="FunFam" id="1.20.1310.10:FF:000002">
    <property type="entry name" value="cullin-3 isoform X1"/>
    <property type="match status" value="1"/>
</dbReference>
<dbReference type="Pfam" id="PF00888">
    <property type="entry name" value="Cullin"/>
    <property type="match status" value="1"/>
</dbReference>
<dbReference type="GO" id="GO:0000278">
    <property type="term" value="P:mitotic cell cycle"/>
    <property type="evidence" value="ECO:0007669"/>
    <property type="project" value="UniProtKB-ARBA"/>
</dbReference>
<comment type="subcellular location">
    <subcellularLocation>
        <location evidence="1">Nucleus</location>
    </subcellularLocation>
</comment>
<protein>
    <submittedName>
        <fullName evidence="11">Cullin-3</fullName>
    </submittedName>
</protein>
<evidence type="ECO:0000256" key="2">
    <source>
        <dbReference type="ARBA" id="ARBA00004906"/>
    </source>
</evidence>
<dbReference type="GO" id="GO:0005634">
    <property type="term" value="C:nucleus"/>
    <property type="evidence" value="ECO:0007669"/>
    <property type="project" value="UniProtKB-SubCell"/>
</dbReference>
<dbReference type="SMART" id="SM00884">
    <property type="entry name" value="Cullin_Nedd8"/>
    <property type="match status" value="1"/>
</dbReference>
<dbReference type="Gene3D" id="1.20.1310.10">
    <property type="entry name" value="Cullin Repeats"/>
    <property type="match status" value="4"/>
</dbReference>
<keyword evidence="6" id="KW-0539">Nucleus</keyword>
<dbReference type="InterPro" id="IPR016157">
    <property type="entry name" value="Cullin_CS"/>
</dbReference>
<comment type="pathway">
    <text evidence="2">Protein modification; protein ubiquitination.</text>
</comment>
<evidence type="ECO:0000313" key="12">
    <source>
        <dbReference type="Proteomes" id="UP001174909"/>
    </source>
</evidence>
<dbReference type="SMART" id="SM00182">
    <property type="entry name" value="CULLIN"/>
    <property type="match status" value="1"/>
</dbReference>
<evidence type="ECO:0000256" key="4">
    <source>
        <dbReference type="ARBA" id="ARBA00022499"/>
    </source>
</evidence>
<evidence type="ECO:0000256" key="9">
    <source>
        <dbReference type="SAM" id="MobiDB-lite"/>
    </source>
</evidence>
<dbReference type="GO" id="GO:0080090">
    <property type="term" value="P:regulation of primary metabolic process"/>
    <property type="evidence" value="ECO:0007669"/>
    <property type="project" value="UniProtKB-ARBA"/>
</dbReference>
<dbReference type="Proteomes" id="UP001174909">
    <property type="component" value="Unassembled WGS sequence"/>
</dbReference>
<organism evidence="11 12">
    <name type="scientific">Geodia barretti</name>
    <name type="common">Barrett's horny sponge</name>
    <dbReference type="NCBI Taxonomy" id="519541"/>
    <lineage>
        <taxon>Eukaryota</taxon>
        <taxon>Metazoa</taxon>
        <taxon>Porifera</taxon>
        <taxon>Demospongiae</taxon>
        <taxon>Heteroscleromorpha</taxon>
        <taxon>Tetractinellida</taxon>
        <taxon>Astrophorina</taxon>
        <taxon>Geodiidae</taxon>
        <taxon>Geodia</taxon>
    </lineage>
</organism>
<evidence type="ECO:0000256" key="5">
    <source>
        <dbReference type="ARBA" id="ARBA00022843"/>
    </source>
</evidence>
<dbReference type="GO" id="GO:0006915">
    <property type="term" value="P:apoptotic process"/>
    <property type="evidence" value="ECO:0007669"/>
    <property type="project" value="UniProtKB-ARBA"/>
</dbReference>
<keyword evidence="12" id="KW-1185">Reference proteome</keyword>
<dbReference type="FunFam" id="1.10.10.10:FF:000091">
    <property type="entry name" value="Cullin 3"/>
    <property type="match status" value="1"/>
</dbReference>
<dbReference type="AlphaFoldDB" id="A0AA35X3X8"/>
<dbReference type="GO" id="GO:0005737">
    <property type="term" value="C:cytoplasm"/>
    <property type="evidence" value="ECO:0007669"/>
    <property type="project" value="UniProtKB-ARBA"/>
</dbReference>
<dbReference type="GO" id="GO:0043161">
    <property type="term" value="P:proteasome-mediated ubiquitin-dependent protein catabolic process"/>
    <property type="evidence" value="ECO:0007669"/>
    <property type="project" value="UniProtKB-ARBA"/>
</dbReference>
<sequence>MSGQKKEGKMRIRAFPQMMDQKYVDDILELLRNAIREIQKKNNSGLSFEELYRNAYTLVLHKQGKRLYTTLREVIQSHLVAEVRVTVLDSLHGNFLEALSMAWTDHQTAMVMIRDILMYMDRVYVQQNEEVNVYDLGLLLFRDEVVHHTTVREHLRRTLLEMVLMERKGEMADRRAVNNACKMLMALGISKRDVYEDDFEKPFLRESREFFRMESQRLLEDNSASVYLKRVERRIAEEGERAQHFLDPSTESRITKVVEDELIKYHMETIVEMEHSGVVHMLKTRKVEDLSCMYKLFSRVEGGLACMVRCMSGHLRETGRALVLEEGASGGDAPGRNAGAFVQALLDLRDTYNRFLVESFSSDQQFKNAIASDFEFFVNLNDRSPEYLSLFIDEMLKKGVKGHSEQEVEIILDKCIMLFRFLQDKDVFERYYKQHLARRLLLNKSVSDDFEKSMISKLKTECGCQFTSKLEGMFKDIALSNTTMEKFKEYLQTSSMSLDGVDLSVRVLTMGYWPTQSITAPCAVPPVAQATFDIFRKFYLRQYSGRQLTLQTHMGHADLNAVFYPQPKRADSTVAVLQVKRHILQVSTHQMAILLLFNKKANITFQDLLQETQIPQKELVRALQSLALGKPQQRVLVQLHRRKDTSIKDFSMEDRFAVNDQFTSKLHRVKVQAVASRGESDPERKETRQKVDDDRKHEIEAAIVRIMKARKKLAHQVLVAECVQQLKNRFSPNPVIIKKRIESLIERDYLARSPEDRKVYTYVA</sequence>